<comment type="subcellular location">
    <subcellularLocation>
        <location evidence="1">Endoplasmic reticulum membrane</location>
        <topology evidence="1">Multi-pass membrane protein</topology>
    </subcellularLocation>
</comment>
<comment type="caution">
    <text evidence="7">The sequence shown here is derived from an EMBL/GenBank/DDBJ whole genome shotgun (WGS) entry which is preliminary data.</text>
</comment>
<organism evidence="7 8">
    <name type="scientific">Coemansia umbellata</name>
    <dbReference type="NCBI Taxonomy" id="1424467"/>
    <lineage>
        <taxon>Eukaryota</taxon>
        <taxon>Fungi</taxon>
        <taxon>Fungi incertae sedis</taxon>
        <taxon>Zoopagomycota</taxon>
        <taxon>Kickxellomycotina</taxon>
        <taxon>Kickxellomycetes</taxon>
        <taxon>Kickxellales</taxon>
        <taxon>Kickxellaceae</taxon>
        <taxon>Coemansia</taxon>
    </lineage>
</organism>
<dbReference type="PANTHER" id="PTHR31394">
    <property type="entry name" value="TRANSMEMBRANE PROTEIN 199"/>
    <property type="match status" value="1"/>
</dbReference>
<evidence type="ECO:0000313" key="7">
    <source>
        <dbReference type="EMBL" id="KAJ1990303.1"/>
    </source>
</evidence>
<dbReference type="Pfam" id="PF11712">
    <property type="entry name" value="Vma12"/>
    <property type="match status" value="1"/>
</dbReference>
<evidence type="ECO:0008006" key="9">
    <source>
        <dbReference type="Google" id="ProtNLM"/>
    </source>
</evidence>
<name>A0ABQ8PJ39_9FUNG</name>
<proteinExistence type="predicted"/>
<keyword evidence="3" id="KW-0256">Endoplasmic reticulum</keyword>
<evidence type="ECO:0000256" key="4">
    <source>
        <dbReference type="ARBA" id="ARBA00022989"/>
    </source>
</evidence>
<evidence type="ECO:0000256" key="5">
    <source>
        <dbReference type="ARBA" id="ARBA00023136"/>
    </source>
</evidence>
<evidence type="ECO:0000256" key="3">
    <source>
        <dbReference type="ARBA" id="ARBA00022824"/>
    </source>
</evidence>
<dbReference type="PANTHER" id="PTHR31394:SF1">
    <property type="entry name" value="TRANSMEMBRANE PROTEIN 199"/>
    <property type="match status" value="1"/>
</dbReference>
<accession>A0ABQ8PJ39</accession>
<keyword evidence="4 6" id="KW-1133">Transmembrane helix</keyword>
<dbReference type="Proteomes" id="UP001151295">
    <property type="component" value="Unassembled WGS sequence"/>
</dbReference>
<evidence type="ECO:0000256" key="2">
    <source>
        <dbReference type="ARBA" id="ARBA00022692"/>
    </source>
</evidence>
<keyword evidence="8" id="KW-1185">Reference proteome</keyword>
<gene>
    <name evidence="7" type="ORF">EDC05_004156</name>
</gene>
<evidence type="ECO:0000313" key="8">
    <source>
        <dbReference type="Proteomes" id="UP001151295"/>
    </source>
</evidence>
<sequence length="262" mass="28809">MSSPSIQSDLDFEVTPLIHEACCRCIKLLPKSSIKPKEIVCISKAKSKKHAASATTISLTGVKTLSQLLRAHNKDDANVWVHQLLKGSRIHIAKPEPRPRNPKLVAHLDIIKKQLEEYEYQRMTASISSPSLMYREGSRTAVRDSHTDTLFPAVPGVRTGQEVSTTTTRQDMKDINSQISIIVNILFSALGVGFAVTYASYTLTSEIGWRILLGLLAAVAVALAETWLFAFSATRGQKKRLGSSLVSPNSSSAREIIKKKII</sequence>
<feature type="transmembrane region" description="Helical" evidence="6">
    <location>
        <begin position="179"/>
        <end position="201"/>
    </location>
</feature>
<protein>
    <recommendedName>
        <fullName evidence="9">Endoplasmic reticulum-based factor for assembly of V-ATPase</fullName>
    </recommendedName>
</protein>
<dbReference type="InterPro" id="IPR021013">
    <property type="entry name" value="ATPase_Vma12"/>
</dbReference>
<evidence type="ECO:0000256" key="1">
    <source>
        <dbReference type="ARBA" id="ARBA00004477"/>
    </source>
</evidence>
<evidence type="ECO:0000256" key="6">
    <source>
        <dbReference type="SAM" id="Phobius"/>
    </source>
</evidence>
<dbReference type="EMBL" id="JANBQD010000053">
    <property type="protein sequence ID" value="KAJ1990303.1"/>
    <property type="molecule type" value="Genomic_DNA"/>
</dbReference>
<keyword evidence="5 6" id="KW-0472">Membrane</keyword>
<feature type="transmembrane region" description="Helical" evidence="6">
    <location>
        <begin position="207"/>
        <end position="231"/>
    </location>
</feature>
<keyword evidence="2 6" id="KW-0812">Transmembrane</keyword>
<reference evidence="7" key="1">
    <citation type="submission" date="2022-07" db="EMBL/GenBank/DDBJ databases">
        <title>Phylogenomic reconstructions and comparative analyses of Kickxellomycotina fungi.</title>
        <authorList>
            <person name="Reynolds N.K."/>
            <person name="Stajich J.E."/>
            <person name="Barry K."/>
            <person name="Grigoriev I.V."/>
            <person name="Crous P."/>
            <person name="Smith M.E."/>
        </authorList>
    </citation>
    <scope>NUCLEOTIDE SEQUENCE</scope>
    <source>
        <strain evidence="7">BCRC 34882</strain>
    </source>
</reference>